<accession>A0A1F8EEI5</accession>
<dbReference type="Proteomes" id="UP000177594">
    <property type="component" value="Unassembled WGS sequence"/>
</dbReference>
<dbReference type="AlphaFoldDB" id="A0A1F8EEI5"/>
<gene>
    <name evidence="2" type="ORF">A2817_03735</name>
</gene>
<evidence type="ECO:0000313" key="3">
    <source>
        <dbReference type="Proteomes" id="UP000177594"/>
    </source>
</evidence>
<sequence>MIEFLKFKKSENGQLSLAVLLLGTVAIIIISGLIIWVDSNYRSVFRYSSQKTAFMVAEAGIEYYRWHLAHAPKDFKDGTGGPGPYIHEYRDKNGIVVGNFTLEITPPLANSSVVTIKSTGKVLSDSNVERIIQVKMGIPSVVKYAVLSNSDIRFELGTKIVGPVHSNGGIRFDGIAENIVTSAKTTYNDPDHSGGDEYAVHTHTVPVDPSPPASLPVRADVFYAGREFPVSRVDFNGLTETLAQIKSMAQSGGRYFNKSNAKGYHIVLKENDTFDIYKVKKIMKKPDKSCKNSLKQKGWKVWSIKTGSGSEQLVGNYPIPANGIIFVEDHVWVDGKINTARVTIAAGKFPFEPNKYKNITVNKDILYTNYDGQDVIGLISQGNVLVGMASEEDLRIDAAVVAQNGMVGRYYYKPATSKPNCSPYNNRQKIFLNGMIATQKGYGFAYSDGSGYQQRDIVYDSNLLYNPPPGFPFIGSYYELISWEQIK</sequence>
<organism evidence="2 3">
    <name type="scientific">Candidatus Yanofskybacteria bacterium RIFCSPHIGHO2_01_FULL_39_8b</name>
    <dbReference type="NCBI Taxonomy" id="1802659"/>
    <lineage>
        <taxon>Bacteria</taxon>
        <taxon>Candidatus Yanofskyibacteriota</taxon>
    </lineage>
</organism>
<keyword evidence="1" id="KW-1133">Transmembrane helix</keyword>
<feature type="transmembrane region" description="Helical" evidence="1">
    <location>
        <begin position="15"/>
        <end position="37"/>
    </location>
</feature>
<reference evidence="2 3" key="1">
    <citation type="journal article" date="2016" name="Nat. Commun.">
        <title>Thousands of microbial genomes shed light on interconnected biogeochemical processes in an aquifer system.</title>
        <authorList>
            <person name="Anantharaman K."/>
            <person name="Brown C.T."/>
            <person name="Hug L.A."/>
            <person name="Sharon I."/>
            <person name="Castelle C.J."/>
            <person name="Probst A.J."/>
            <person name="Thomas B.C."/>
            <person name="Singh A."/>
            <person name="Wilkins M.J."/>
            <person name="Karaoz U."/>
            <person name="Brodie E.L."/>
            <person name="Williams K.H."/>
            <person name="Hubbard S.S."/>
            <person name="Banfield J.F."/>
        </authorList>
    </citation>
    <scope>NUCLEOTIDE SEQUENCE [LARGE SCALE GENOMIC DNA]</scope>
</reference>
<evidence type="ECO:0000313" key="2">
    <source>
        <dbReference type="EMBL" id="OGM99210.1"/>
    </source>
</evidence>
<comment type="caution">
    <text evidence="2">The sequence shown here is derived from an EMBL/GenBank/DDBJ whole genome shotgun (WGS) entry which is preliminary data.</text>
</comment>
<dbReference type="EMBL" id="MGIZ01000025">
    <property type="protein sequence ID" value="OGM99210.1"/>
    <property type="molecule type" value="Genomic_DNA"/>
</dbReference>
<evidence type="ECO:0000256" key="1">
    <source>
        <dbReference type="SAM" id="Phobius"/>
    </source>
</evidence>
<protein>
    <recommendedName>
        <fullName evidence="4">Type 4 fimbrial biogenesis protein PilX N-terminal domain-containing protein</fullName>
    </recommendedName>
</protein>
<proteinExistence type="predicted"/>
<keyword evidence="1" id="KW-0812">Transmembrane</keyword>
<name>A0A1F8EEI5_9BACT</name>
<evidence type="ECO:0008006" key="4">
    <source>
        <dbReference type="Google" id="ProtNLM"/>
    </source>
</evidence>
<keyword evidence="1" id="KW-0472">Membrane</keyword>